<feature type="region of interest" description="Disordered" evidence="2">
    <location>
        <begin position="19"/>
        <end position="40"/>
    </location>
</feature>
<keyword evidence="4" id="KW-1185">Reference proteome</keyword>
<dbReference type="Proteomes" id="UP000775547">
    <property type="component" value="Unassembled WGS sequence"/>
</dbReference>
<feature type="region of interest" description="Disordered" evidence="2">
    <location>
        <begin position="189"/>
        <end position="214"/>
    </location>
</feature>
<reference evidence="3" key="1">
    <citation type="submission" date="2020-07" db="EMBL/GenBank/DDBJ databases">
        <authorList>
            <person name="Nieuwenhuis M."/>
            <person name="Van De Peppel L.J.J."/>
        </authorList>
    </citation>
    <scope>NUCLEOTIDE SEQUENCE</scope>
    <source>
        <strain evidence="3">AP01</strain>
        <tissue evidence="3">Mycelium</tissue>
    </source>
</reference>
<reference evidence="3" key="2">
    <citation type="submission" date="2021-10" db="EMBL/GenBank/DDBJ databases">
        <title>Phylogenomics reveals ancestral predisposition of the termite-cultivated fungus Termitomyces towards a domesticated lifestyle.</title>
        <authorList>
            <person name="Auxier B."/>
            <person name="Grum-Grzhimaylo A."/>
            <person name="Cardenas M.E."/>
            <person name="Lodge J.D."/>
            <person name="Laessoe T."/>
            <person name="Pedersen O."/>
            <person name="Smith M.E."/>
            <person name="Kuyper T.W."/>
            <person name="Franco-Molano E.A."/>
            <person name="Baroni T.J."/>
            <person name="Aanen D.K."/>
        </authorList>
    </citation>
    <scope>NUCLEOTIDE SEQUENCE</scope>
    <source>
        <strain evidence="3">AP01</strain>
        <tissue evidence="3">Mycelium</tissue>
    </source>
</reference>
<dbReference type="OrthoDB" id="3266894at2759"/>
<feature type="region of interest" description="Disordered" evidence="2">
    <location>
        <begin position="366"/>
        <end position="392"/>
    </location>
</feature>
<feature type="compositionally biased region" description="Low complexity" evidence="2">
    <location>
        <begin position="227"/>
        <end position="241"/>
    </location>
</feature>
<feature type="compositionally biased region" description="Low complexity" evidence="2">
    <location>
        <begin position="110"/>
        <end position="123"/>
    </location>
</feature>
<feature type="region of interest" description="Disordered" evidence="2">
    <location>
        <begin position="88"/>
        <end position="130"/>
    </location>
</feature>
<evidence type="ECO:0000313" key="4">
    <source>
        <dbReference type="Proteomes" id="UP000775547"/>
    </source>
</evidence>
<evidence type="ECO:0000256" key="1">
    <source>
        <dbReference type="SAM" id="Coils"/>
    </source>
</evidence>
<feature type="compositionally biased region" description="Low complexity" evidence="2">
    <location>
        <begin position="250"/>
        <end position="261"/>
    </location>
</feature>
<name>A0A9P7GCJ8_9AGAR</name>
<feature type="compositionally biased region" description="Basic and acidic residues" evidence="2">
    <location>
        <begin position="192"/>
        <end position="203"/>
    </location>
</feature>
<organism evidence="3 4">
    <name type="scientific">Asterophora parasitica</name>
    <dbReference type="NCBI Taxonomy" id="117018"/>
    <lineage>
        <taxon>Eukaryota</taxon>
        <taxon>Fungi</taxon>
        <taxon>Dikarya</taxon>
        <taxon>Basidiomycota</taxon>
        <taxon>Agaricomycotina</taxon>
        <taxon>Agaricomycetes</taxon>
        <taxon>Agaricomycetidae</taxon>
        <taxon>Agaricales</taxon>
        <taxon>Tricholomatineae</taxon>
        <taxon>Lyophyllaceae</taxon>
        <taxon>Asterophora</taxon>
    </lineage>
</organism>
<feature type="region of interest" description="Disordered" evidence="2">
    <location>
        <begin position="626"/>
        <end position="701"/>
    </location>
</feature>
<feature type="compositionally biased region" description="Low complexity" evidence="2">
    <location>
        <begin position="497"/>
        <end position="509"/>
    </location>
</feature>
<comment type="caution">
    <text evidence="3">The sequence shown here is derived from an EMBL/GenBank/DDBJ whole genome shotgun (WGS) entry which is preliminary data.</text>
</comment>
<evidence type="ECO:0000256" key="2">
    <source>
        <dbReference type="SAM" id="MobiDB-lite"/>
    </source>
</evidence>
<evidence type="ECO:0000313" key="3">
    <source>
        <dbReference type="EMBL" id="KAG5647558.1"/>
    </source>
</evidence>
<sequence length="701" mass="73693">MHATRPRDSILDLFDPLVSVPLRDAPSPDSDKENASPAPQIVDCSVTEAFFQRTLKQASPVVLKRRLVDVGDTTVDDPSMLAMLTEEDELDDSMCDDENDTLTLPPPLPKAAATPPKSTPRTPLGEISFDRDITPIARTKVYRRPPPSTLSSDVVIPESFEVSNFGPAASPSTSLASYFPLKSPAPANPSLRYDDLHSQKDDAPNSPANNNEMPQITISSIDGLSDSLSTHHLTTPTETLLGDTPRPFTSSFSHSSDESPSYLHTGLRPNPPSSQDPNRRSMDLYSSFHLQLQSEEASFDLLNDKISFFTSTIGSDSYLNAMEEDESFDLAVEEARLQKAIENIQQEEAQEEAAAADNDVLVTRNEQTPSPNENIPMATPSPPQNIISPKYASKPSASLLPKSFGTRSPVSSSFMFGQGTNQATSTIIVEQKLVSASSDLVAAAPVFVPPSPKSDQPPSITTLHTPAPPARETAPPPPVPALRIVKRLKRPGHEHSSSYSSTTSGEPSSATRETVFKPGAVQSPPTTAIGAPAPVVRRASTTAPRAVSARVAGPSRMVAPITSAVAPPPRTTVTGPRRVPVAEIQASTNSSRAGFGNPRPAVPPAASASDGPRRIIVPATAVAAPVPATSKVSATSGLKAPAKYGTGAGASSALPRPASRLPGPSVSGIARPRPPATGASAGTGVGGVRAVSARRMARDGL</sequence>
<feature type="coiled-coil region" evidence="1">
    <location>
        <begin position="330"/>
        <end position="357"/>
    </location>
</feature>
<feature type="compositionally biased region" description="Polar residues" evidence="2">
    <location>
        <begin position="453"/>
        <end position="464"/>
    </location>
</feature>
<feature type="compositionally biased region" description="Acidic residues" evidence="2">
    <location>
        <begin position="88"/>
        <end position="100"/>
    </location>
</feature>
<feature type="region of interest" description="Disordered" evidence="2">
    <location>
        <begin position="448"/>
        <end position="512"/>
    </location>
</feature>
<feature type="compositionally biased region" description="Pro residues" evidence="2">
    <location>
        <begin position="466"/>
        <end position="480"/>
    </location>
</feature>
<gene>
    <name evidence="3" type="ORF">DXG03_008911</name>
</gene>
<dbReference type="AlphaFoldDB" id="A0A9P7GCJ8"/>
<proteinExistence type="predicted"/>
<feature type="region of interest" description="Disordered" evidence="2">
    <location>
        <begin position="227"/>
        <end position="281"/>
    </location>
</feature>
<dbReference type="EMBL" id="JABCKV010000008">
    <property type="protein sequence ID" value="KAG5647558.1"/>
    <property type="molecule type" value="Genomic_DNA"/>
</dbReference>
<keyword evidence="1" id="KW-0175">Coiled coil</keyword>
<accession>A0A9P7GCJ8</accession>
<feature type="region of interest" description="Disordered" evidence="2">
    <location>
        <begin position="587"/>
        <end position="611"/>
    </location>
</feature>
<protein>
    <submittedName>
        <fullName evidence="3">Uncharacterized protein</fullName>
    </submittedName>
</protein>